<keyword evidence="5" id="KW-1185">Reference proteome</keyword>
<dbReference type="EMBL" id="UGHR01000001">
    <property type="protein sequence ID" value="STQ90214.1"/>
    <property type="molecule type" value="Genomic_DNA"/>
</dbReference>
<accession>A0A377Q4R0</accession>
<evidence type="ECO:0000259" key="1">
    <source>
        <dbReference type="Pfam" id="PF12919"/>
    </source>
</evidence>
<evidence type="ECO:0000313" key="4">
    <source>
        <dbReference type="Proteomes" id="UP000255108"/>
    </source>
</evidence>
<dbReference type="Proteomes" id="UP000255108">
    <property type="component" value="Unassembled WGS sequence"/>
</dbReference>
<dbReference type="GO" id="GO:0051999">
    <property type="term" value="P:mannosyl-inositol phosphorylceramide biosynthetic process"/>
    <property type="evidence" value="ECO:0007669"/>
    <property type="project" value="TreeGrafter"/>
</dbReference>
<dbReference type="SUPFAM" id="SSF53448">
    <property type="entry name" value="Nucleotide-diphospho-sugar transferases"/>
    <property type="match status" value="1"/>
</dbReference>
<dbReference type="Proteomes" id="UP000295794">
    <property type="component" value="Unassembled WGS sequence"/>
</dbReference>
<proteinExistence type="predicted"/>
<dbReference type="GO" id="GO:0016020">
    <property type="term" value="C:membrane"/>
    <property type="evidence" value="ECO:0007669"/>
    <property type="project" value="GOC"/>
</dbReference>
<evidence type="ECO:0000313" key="3">
    <source>
        <dbReference type="EMBL" id="TCU86883.1"/>
    </source>
</evidence>
<dbReference type="RefSeq" id="WP_115226571.1">
    <property type="nucleotide sequence ID" value="NZ_CAWOLO010000005.1"/>
</dbReference>
<name>A0A377Q4R0_9NEIS</name>
<dbReference type="PANTHER" id="PTHR32385">
    <property type="entry name" value="MANNOSYL PHOSPHORYLINOSITOL CERAMIDE SYNTHASE"/>
    <property type="match status" value="1"/>
</dbReference>
<keyword evidence="2" id="KW-0808">Transferase</keyword>
<dbReference type="Pfam" id="PF12919">
    <property type="entry name" value="TcdA_TcdB"/>
    <property type="match status" value="1"/>
</dbReference>
<sequence>MKINGLSSSDVSVQPIVGSSAAKEVSFAQQYPKENFTAVPQKIHMVWIGSPLGNEQKQSLLGWANMNPKAEVNLWVDSLHFSAYEENKKVMGEVRDIFKDAKSFNGKSFNSDSFKTELFKTEKLLRGLVNQLKKTVNQGENTKENTQQQALIEINKEISSHPDLKHIGIVTVENSMQVIQTIQALMKENDENFLKADALILNQTVKAWDGIENKERDIGTLDEIKNLFKNHKNIFIRDLNCINDIYEFKNKNAYQHEIIGRNGAYPAASDIARYEILHQEGGVYADIDLECIQAFGEDLKSHPDLLLVGLAEGKAEASGNDTPYFANALLATLPKSKMLSSFIDHIGQEYESLNGSEFAGARYFERPNKSTIERTGPNALREHIGGFIAKAAGQSKAYDALSLAERIWDKDQPQNDAFWSAMESHLKFPMGYVNFETEEQQNSATKDMA</sequence>
<feature type="domain" description="GT44" evidence="1">
    <location>
        <begin position="42"/>
        <end position="289"/>
    </location>
</feature>
<dbReference type="Gene3D" id="3.90.550.20">
    <property type="match status" value="1"/>
</dbReference>
<dbReference type="GO" id="GO:0000030">
    <property type="term" value="F:mannosyltransferase activity"/>
    <property type="evidence" value="ECO:0007669"/>
    <property type="project" value="TreeGrafter"/>
</dbReference>
<keyword evidence="2" id="KW-0328">Glycosyltransferase</keyword>
<dbReference type="AlphaFoldDB" id="A0A377Q4R0"/>
<reference evidence="3 5" key="2">
    <citation type="submission" date="2019-03" db="EMBL/GenBank/DDBJ databases">
        <title>Genomic Encyclopedia of Type Strains, Phase IV (KMG-IV): sequencing the most valuable type-strain genomes for metagenomic binning, comparative biology and taxonomic classification.</title>
        <authorList>
            <person name="Goeker M."/>
        </authorList>
    </citation>
    <scope>NUCLEOTIDE SEQUENCE [LARGE SCALE GENOMIC DNA]</scope>
    <source>
        <strain evidence="3 5">DSM 3764</strain>
    </source>
</reference>
<evidence type="ECO:0000313" key="5">
    <source>
        <dbReference type="Proteomes" id="UP000295794"/>
    </source>
</evidence>
<protein>
    <submittedName>
        <fullName evidence="2">Mannosyltransferase OCH1 and related enzymes</fullName>
    </submittedName>
    <submittedName>
        <fullName evidence="3">TcdB toxin-like protein</fullName>
    </submittedName>
</protein>
<organism evidence="2 4">
    <name type="scientific">Iodobacter fluviatilis</name>
    <dbReference type="NCBI Taxonomy" id="537"/>
    <lineage>
        <taxon>Bacteria</taxon>
        <taxon>Pseudomonadati</taxon>
        <taxon>Pseudomonadota</taxon>
        <taxon>Betaproteobacteria</taxon>
        <taxon>Neisseriales</taxon>
        <taxon>Chitinibacteraceae</taxon>
        <taxon>Iodobacter</taxon>
    </lineage>
</organism>
<dbReference type="InterPro" id="IPR051706">
    <property type="entry name" value="Glycosyltransferase_domain"/>
</dbReference>
<gene>
    <name evidence="3" type="ORF">EV682_1058</name>
    <name evidence="2" type="ORF">NCTC11159_01278</name>
</gene>
<dbReference type="EMBL" id="SMBT01000005">
    <property type="protein sequence ID" value="TCU86883.1"/>
    <property type="molecule type" value="Genomic_DNA"/>
</dbReference>
<evidence type="ECO:0000313" key="2">
    <source>
        <dbReference type="EMBL" id="STQ90214.1"/>
    </source>
</evidence>
<reference evidence="2 4" key="1">
    <citation type="submission" date="2018-06" db="EMBL/GenBank/DDBJ databases">
        <authorList>
            <consortium name="Pathogen Informatics"/>
            <person name="Doyle S."/>
        </authorList>
    </citation>
    <scope>NUCLEOTIDE SEQUENCE [LARGE SCALE GENOMIC DNA]</scope>
    <source>
        <strain evidence="2 4">NCTC11159</strain>
    </source>
</reference>
<dbReference type="PANTHER" id="PTHR32385:SF23">
    <property type="entry name" value="NUCLEOTIDE-DIPHOSPHO-SUGAR TRANSFERASE"/>
    <property type="match status" value="1"/>
</dbReference>
<dbReference type="InterPro" id="IPR029044">
    <property type="entry name" value="Nucleotide-diphossugar_trans"/>
</dbReference>
<dbReference type="OrthoDB" id="9802987at2"/>
<dbReference type="InterPro" id="IPR024770">
    <property type="entry name" value="TcdA/TcdB_cat"/>
</dbReference>